<keyword evidence="3 8" id="KW-0812">Transmembrane</keyword>
<dbReference type="InParanoid" id="A0A2I4CCI2"/>
<evidence type="ECO:0000313" key="9">
    <source>
        <dbReference type="Proteomes" id="UP000192220"/>
    </source>
</evidence>
<keyword evidence="5 8" id="KW-1133">Transmembrane helix</keyword>
<dbReference type="OrthoDB" id="5968863at2759"/>
<dbReference type="PANTHER" id="PTHR13906">
    <property type="entry name" value="PORCUPINE"/>
    <property type="match status" value="1"/>
</dbReference>
<feature type="transmembrane region" description="Helical" evidence="8">
    <location>
        <begin position="194"/>
        <end position="215"/>
    </location>
</feature>
<feature type="transmembrane region" description="Helical" evidence="8">
    <location>
        <begin position="29"/>
        <end position="51"/>
    </location>
</feature>
<dbReference type="PANTHER" id="PTHR13906:SF23">
    <property type="entry name" value="PORCUPINE O-ACYLTRANSFERASE LIKE"/>
    <property type="match status" value="1"/>
</dbReference>
<evidence type="ECO:0000256" key="5">
    <source>
        <dbReference type="ARBA" id="ARBA00022989"/>
    </source>
</evidence>
<feature type="transmembrane region" description="Helical" evidence="8">
    <location>
        <begin position="155"/>
        <end position="173"/>
    </location>
</feature>
<evidence type="ECO:0000256" key="8">
    <source>
        <dbReference type="SAM" id="Phobius"/>
    </source>
</evidence>
<keyword evidence="7" id="KW-0012">Acyltransferase</keyword>
<dbReference type="InterPro" id="IPR049941">
    <property type="entry name" value="LPLAT_7/PORCN-like"/>
</dbReference>
<feature type="transmembrane region" description="Helical" evidence="8">
    <location>
        <begin position="383"/>
        <end position="402"/>
    </location>
</feature>
<dbReference type="RefSeq" id="XP_013877697.1">
    <property type="nucleotide sequence ID" value="XM_014022243.1"/>
</dbReference>
<sequence>MDLTLRLLMWQHLFSSCGLVTLHQSLLQLWMLLLLCLICRFTFILGLGPNVKHVMSAVLGAYGLFQFFELHMLWVLLLSVLCYSSLLFSRKLGSQGLFLSAVVLVFLLIGELHLIDVVTWHKIRGSQMVVAMKAISMAFDLDRRTVNHLPSLLEFLGYVFHVGSAVFGPWISFSTYMRAVEGPKLTWLWLRSSFICLFKSQMCLLVSSCIAPYLFPLFIPLYGNSFTQKWLDAYENAVSFHFSNYFVGHLSESTSMLAGAGFTEEKDHIRWDQSVVKPLSVEMPRSMVLVVTSWNIPMSVWLKTYVFKNAMKLGTFPAILITYTASAMLHGLSFHLGAVLLSLGLITYVEHVLRTKLGSILSACILSRPCLSNCNHQHKKNLWVKLLNLVFSFLVVFHLTYLGSMFDPGADEQEVEEGYAAIHTIHRWSELNWASHWLVFGCWIFYRLIL</sequence>
<organism evidence="9 10">
    <name type="scientific">Austrofundulus limnaeus</name>
    <name type="common">Annual killifish</name>
    <dbReference type="NCBI Taxonomy" id="52670"/>
    <lineage>
        <taxon>Eukaryota</taxon>
        <taxon>Metazoa</taxon>
        <taxon>Chordata</taxon>
        <taxon>Craniata</taxon>
        <taxon>Vertebrata</taxon>
        <taxon>Euteleostomi</taxon>
        <taxon>Actinopterygii</taxon>
        <taxon>Neopterygii</taxon>
        <taxon>Teleostei</taxon>
        <taxon>Neoteleostei</taxon>
        <taxon>Acanthomorphata</taxon>
        <taxon>Ovalentaria</taxon>
        <taxon>Atherinomorphae</taxon>
        <taxon>Cyprinodontiformes</taxon>
        <taxon>Rivulidae</taxon>
        <taxon>Austrofundulus</taxon>
    </lineage>
</organism>
<keyword evidence="2" id="KW-0808">Transferase</keyword>
<evidence type="ECO:0000256" key="6">
    <source>
        <dbReference type="ARBA" id="ARBA00023136"/>
    </source>
</evidence>
<dbReference type="InterPro" id="IPR004299">
    <property type="entry name" value="MBOAT_fam"/>
</dbReference>
<dbReference type="Proteomes" id="UP000192220">
    <property type="component" value="Unplaced"/>
</dbReference>
<accession>A0A2I4CCI2</accession>
<dbReference type="STRING" id="52670.A0A2I4CCI2"/>
<feature type="transmembrane region" description="Helical" evidence="8">
    <location>
        <begin position="96"/>
        <end position="115"/>
    </location>
</feature>
<dbReference type="GO" id="GO:0005789">
    <property type="term" value="C:endoplasmic reticulum membrane"/>
    <property type="evidence" value="ECO:0007669"/>
    <property type="project" value="UniProtKB-SubCell"/>
</dbReference>
<dbReference type="GO" id="GO:0017147">
    <property type="term" value="F:Wnt-protein binding"/>
    <property type="evidence" value="ECO:0007669"/>
    <property type="project" value="TreeGrafter"/>
</dbReference>
<dbReference type="KEGG" id="alim:106527381"/>
<gene>
    <name evidence="10" type="primary">LOC106527381</name>
</gene>
<evidence type="ECO:0000256" key="1">
    <source>
        <dbReference type="ARBA" id="ARBA00004477"/>
    </source>
</evidence>
<keyword evidence="6 8" id="KW-0472">Membrane</keyword>
<evidence type="ECO:0000256" key="4">
    <source>
        <dbReference type="ARBA" id="ARBA00022824"/>
    </source>
</evidence>
<dbReference type="GO" id="GO:0030258">
    <property type="term" value="P:lipid modification"/>
    <property type="evidence" value="ECO:0007669"/>
    <property type="project" value="TreeGrafter"/>
</dbReference>
<comment type="subcellular location">
    <subcellularLocation>
        <location evidence="1">Endoplasmic reticulum membrane</location>
        <topology evidence="1">Multi-pass membrane protein</topology>
    </subcellularLocation>
</comment>
<dbReference type="GO" id="GO:0061355">
    <property type="term" value="P:Wnt protein secretion"/>
    <property type="evidence" value="ECO:0007669"/>
    <property type="project" value="TreeGrafter"/>
</dbReference>
<dbReference type="GeneID" id="106527381"/>
<evidence type="ECO:0000256" key="3">
    <source>
        <dbReference type="ARBA" id="ARBA00022692"/>
    </source>
</evidence>
<evidence type="ECO:0000313" key="10">
    <source>
        <dbReference type="RefSeq" id="XP_013877697.1"/>
    </source>
</evidence>
<evidence type="ECO:0000256" key="2">
    <source>
        <dbReference type="ARBA" id="ARBA00022679"/>
    </source>
</evidence>
<proteinExistence type="predicted"/>
<feature type="transmembrane region" description="Helical" evidence="8">
    <location>
        <begin position="318"/>
        <end position="346"/>
    </location>
</feature>
<name>A0A2I4CCI2_AUSLI</name>
<evidence type="ECO:0000256" key="7">
    <source>
        <dbReference type="ARBA" id="ARBA00023315"/>
    </source>
</evidence>
<protein>
    <submittedName>
        <fullName evidence="10">Protein-serine O-palmitoleoyltransferase porcupine</fullName>
    </submittedName>
</protein>
<keyword evidence="9" id="KW-1185">Reference proteome</keyword>
<dbReference type="AlphaFoldDB" id="A0A2I4CCI2"/>
<dbReference type="Pfam" id="PF03062">
    <property type="entry name" value="MBOAT"/>
    <property type="match status" value="1"/>
</dbReference>
<dbReference type="PROSITE" id="PS51257">
    <property type="entry name" value="PROKAR_LIPOPROTEIN"/>
    <property type="match status" value="1"/>
</dbReference>
<dbReference type="GO" id="GO:1990698">
    <property type="term" value="F:palmitoleoyltransferase activity"/>
    <property type="evidence" value="ECO:0007669"/>
    <property type="project" value="TreeGrafter"/>
</dbReference>
<keyword evidence="4" id="KW-0256">Endoplasmic reticulum</keyword>
<reference evidence="10" key="1">
    <citation type="submission" date="2025-08" db="UniProtKB">
        <authorList>
            <consortium name="RefSeq"/>
        </authorList>
    </citation>
    <scope>IDENTIFICATION</scope>
</reference>